<evidence type="ECO:0000256" key="1">
    <source>
        <dbReference type="SAM" id="MobiDB-lite"/>
    </source>
</evidence>
<dbReference type="EMBL" id="JACGWK010000007">
    <property type="protein sequence ID" value="KAL0344222.1"/>
    <property type="molecule type" value="Genomic_DNA"/>
</dbReference>
<dbReference type="AlphaFoldDB" id="A0AAW2NJQ7"/>
<dbReference type="SUPFAM" id="SSF56672">
    <property type="entry name" value="DNA/RNA polymerases"/>
    <property type="match status" value="1"/>
</dbReference>
<reference evidence="4" key="2">
    <citation type="journal article" date="2024" name="Plant">
        <title>Genomic evolution and insights into agronomic trait innovations of Sesamum species.</title>
        <authorList>
            <person name="Miao H."/>
            <person name="Wang L."/>
            <person name="Qu L."/>
            <person name="Liu H."/>
            <person name="Sun Y."/>
            <person name="Le M."/>
            <person name="Wang Q."/>
            <person name="Wei S."/>
            <person name="Zheng Y."/>
            <person name="Lin W."/>
            <person name="Duan Y."/>
            <person name="Cao H."/>
            <person name="Xiong S."/>
            <person name="Wang X."/>
            <person name="Wei L."/>
            <person name="Li C."/>
            <person name="Ma Q."/>
            <person name="Ju M."/>
            <person name="Zhao R."/>
            <person name="Li G."/>
            <person name="Mu C."/>
            <person name="Tian Q."/>
            <person name="Mei H."/>
            <person name="Zhang T."/>
            <person name="Gao T."/>
            <person name="Zhang H."/>
        </authorList>
    </citation>
    <scope>NUCLEOTIDE SEQUENCE</scope>
    <source>
        <strain evidence="4">G01</strain>
    </source>
</reference>
<gene>
    <name evidence="4" type="ORF">Sangu_1309600</name>
</gene>
<feature type="compositionally biased region" description="Low complexity" evidence="1">
    <location>
        <begin position="324"/>
        <end position="342"/>
    </location>
</feature>
<protein>
    <submittedName>
        <fullName evidence="4">Retrovirus-related Pol polyprotein from transposon RE2</fullName>
    </submittedName>
</protein>
<accession>A0AAW2NJQ7</accession>
<evidence type="ECO:0000313" key="4">
    <source>
        <dbReference type="EMBL" id="KAL0344222.1"/>
    </source>
</evidence>
<feature type="domain" description="Reverse transcriptase Ty1/copia-type" evidence="2">
    <location>
        <begin position="421"/>
        <end position="481"/>
    </location>
</feature>
<feature type="region of interest" description="Disordered" evidence="1">
    <location>
        <begin position="299"/>
        <end position="360"/>
    </location>
</feature>
<feature type="region of interest" description="Disordered" evidence="1">
    <location>
        <begin position="1"/>
        <end position="22"/>
    </location>
</feature>
<reference evidence="4" key="1">
    <citation type="submission" date="2020-06" db="EMBL/GenBank/DDBJ databases">
        <authorList>
            <person name="Li T."/>
            <person name="Hu X."/>
            <person name="Zhang T."/>
            <person name="Song X."/>
            <person name="Zhang H."/>
            <person name="Dai N."/>
            <person name="Sheng W."/>
            <person name="Hou X."/>
            <person name="Wei L."/>
        </authorList>
    </citation>
    <scope>NUCLEOTIDE SEQUENCE</scope>
    <source>
        <strain evidence="4">G01</strain>
        <tissue evidence="4">Leaf</tissue>
    </source>
</reference>
<dbReference type="InterPro" id="IPR043502">
    <property type="entry name" value="DNA/RNA_pol_sf"/>
</dbReference>
<dbReference type="Pfam" id="PF07727">
    <property type="entry name" value="RVT_2"/>
    <property type="match status" value="2"/>
</dbReference>
<evidence type="ECO:0000259" key="3">
    <source>
        <dbReference type="Pfam" id="PF14244"/>
    </source>
</evidence>
<feature type="domain" description="Retrotransposon Copia-like N-terminal" evidence="3">
    <location>
        <begin position="29"/>
        <end position="75"/>
    </location>
</feature>
<feature type="compositionally biased region" description="Polar residues" evidence="1">
    <location>
        <begin position="299"/>
        <end position="323"/>
    </location>
</feature>
<dbReference type="InterPro" id="IPR029472">
    <property type="entry name" value="Copia-like_N"/>
</dbReference>
<dbReference type="InterPro" id="IPR013103">
    <property type="entry name" value="RVT_2"/>
</dbReference>
<name>A0AAW2NJQ7_9LAMI</name>
<dbReference type="PANTHER" id="PTHR11439">
    <property type="entry name" value="GAG-POL-RELATED RETROTRANSPOSON"/>
    <property type="match status" value="1"/>
</dbReference>
<proteinExistence type="predicted"/>
<comment type="caution">
    <text evidence="4">The sequence shown here is derived from an EMBL/GenBank/DDBJ whole genome shotgun (WGS) entry which is preliminary data.</text>
</comment>
<dbReference type="PANTHER" id="PTHR11439:SF470">
    <property type="entry name" value="CYSTEINE-RICH RLK (RECEPTOR-LIKE PROTEIN KINASE) 8"/>
    <property type="match status" value="1"/>
</dbReference>
<feature type="compositionally biased region" description="Low complexity" evidence="1">
    <location>
        <begin position="13"/>
        <end position="22"/>
    </location>
</feature>
<organism evidence="4">
    <name type="scientific">Sesamum angustifolium</name>
    <dbReference type="NCBI Taxonomy" id="2727405"/>
    <lineage>
        <taxon>Eukaryota</taxon>
        <taxon>Viridiplantae</taxon>
        <taxon>Streptophyta</taxon>
        <taxon>Embryophyta</taxon>
        <taxon>Tracheophyta</taxon>
        <taxon>Spermatophyta</taxon>
        <taxon>Magnoliopsida</taxon>
        <taxon>eudicotyledons</taxon>
        <taxon>Gunneridae</taxon>
        <taxon>Pentapetalae</taxon>
        <taxon>asterids</taxon>
        <taxon>lamiids</taxon>
        <taxon>Lamiales</taxon>
        <taxon>Pedaliaceae</taxon>
        <taxon>Sesamum</taxon>
    </lineage>
</organism>
<dbReference type="Pfam" id="PF14244">
    <property type="entry name" value="Retrotran_gag_3"/>
    <property type="match status" value="1"/>
</dbReference>
<feature type="domain" description="Reverse transcriptase Ty1/copia-type" evidence="2">
    <location>
        <begin position="485"/>
        <end position="602"/>
    </location>
</feature>
<evidence type="ECO:0000259" key="2">
    <source>
        <dbReference type="Pfam" id="PF07727"/>
    </source>
</evidence>
<sequence length="735" mass="82422">MASTSDEVLEVPGAATGTGNDNTTVRIQPLEIPGMIMISAPLNGNNWLSWSRSVRIALEGRDKLGFIDGSCSRPAEGTPQHKQWRITDYIVRTWILNTISKNIVNAHLYASSSRDLWMELEARYSECDGHNKETCFKIHGFPDWYKDINDQRRRQNINNRAYVVDDSEHKPAEKPDAAGNNLVSDLLEALRIVQNKMPQDPLKVHFAQVTEMTDTGATSHMCGDKSVVKVLYSSSELETYSLWHRRLGHTSPNAKKHINSYDIHNKKTLISRVVTFHESVFPYKSFNIASDNSSFPIPEPISNSFTDSPPTLSQPTEFPNLSESTITPTNTDPSTSTTSSPDIPVPSPILRRSQRHTQPPSWLTDFVKTSSDHISSNLASSHSDFQAALSTVQEPRTYNQAKGCVEWELAMQKELSALEQNETWEVVDLPKGKRAIGSKWVYKVKLNPDGFVERYKARLVAKGYDQIEGIDYFDRFSPVAKSVTASRQWNQELTTKLVQYGFSQSPHDHCLFTKATTTGLLVILVYVDDLLLTGCSESLINEVKVYLDDAFTIKDLGYAKYFLGLEIARSSAGTSVTQHKYVRDIITDAGLENCRPVSTPLLVGLNLTSHAQPALADPEPYRRLVGRLFYLGFTRPDISYGAQQLSQFVHHPSQIHMDVAMHLVRYLKGCLDLGLFFPSSNLLVLKAYCDADWASCVDSRRSLTGYCVFLGDSLTAIKNCMPEKINHTYSNCETL</sequence>